<dbReference type="CDD" id="cd02042">
    <property type="entry name" value="ParAB_family"/>
    <property type="match status" value="1"/>
</dbReference>
<dbReference type="Proteomes" id="UP000251002">
    <property type="component" value="Unassembled WGS sequence"/>
</dbReference>
<dbReference type="AlphaFoldDB" id="A0A365KX29"/>
<dbReference type="Gene3D" id="3.40.50.300">
    <property type="entry name" value="P-loop containing nucleotide triphosphate hydrolases"/>
    <property type="match status" value="1"/>
</dbReference>
<feature type="domain" description="AAA" evidence="1">
    <location>
        <begin position="3"/>
        <end position="205"/>
    </location>
</feature>
<dbReference type="PANTHER" id="PTHR13696">
    <property type="entry name" value="P-LOOP CONTAINING NUCLEOSIDE TRIPHOSPHATE HYDROLASE"/>
    <property type="match status" value="1"/>
</dbReference>
<gene>
    <name evidence="2" type="ORF">DP120_09455</name>
</gene>
<reference evidence="2 3" key="1">
    <citation type="submission" date="2018-06" db="EMBL/GenBank/DDBJ databases">
        <title>The draft genome sequences of strains SCU63 and S1.</title>
        <authorList>
            <person name="Gan L."/>
        </authorList>
    </citation>
    <scope>NUCLEOTIDE SEQUENCE [LARGE SCALE GENOMIC DNA]</scope>
    <source>
        <strain evidence="2 3">SCU63</strain>
    </source>
</reference>
<dbReference type="PANTHER" id="PTHR13696:SF99">
    <property type="entry name" value="COBYRINIC ACID AC-DIAMIDE SYNTHASE"/>
    <property type="match status" value="1"/>
</dbReference>
<dbReference type="InterPro" id="IPR027417">
    <property type="entry name" value="P-loop_NTPase"/>
</dbReference>
<dbReference type="InterPro" id="IPR050678">
    <property type="entry name" value="DNA_Partitioning_ATPase"/>
</dbReference>
<organism evidence="2 3">
    <name type="scientific">Planococcus halotolerans</name>
    <dbReference type="NCBI Taxonomy" id="2233542"/>
    <lineage>
        <taxon>Bacteria</taxon>
        <taxon>Bacillati</taxon>
        <taxon>Bacillota</taxon>
        <taxon>Bacilli</taxon>
        <taxon>Bacillales</taxon>
        <taxon>Caryophanaceae</taxon>
        <taxon>Planococcus</taxon>
    </lineage>
</organism>
<evidence type="ECO:0000313" key="3">
    <source>
        <dbReference type="Proteomes" id="UP000251002"/>
    </source>
</evidence>
<sequence length="354" mass="39692">MSKVVTFYNHKGGVSKTTTIFNLAHYLAESGAKILVVDADPQCNITELLLSPEIAALDDEQLNTGVEKELSGTSLLDILKPRIEGEIPRINLDEVIVNKINNNLDLIKGDVSLNSIEDDLAEAHGQRFSSKTHDKRTYVAIGDFLYRFGNEKGYDYILIDVGPSSGALTRSCFLACDGFFIPTAPDRFNVQAIKTLSSIINRWMNEHEEIYEQFLELGLPIKHGKPKFLGTTIQHFKIINGRPKPGFQLWMNRIPKVIVTDFFDVLSQHSTTEKDLTCGLDIDTINATQIPDFGSLAPLMQECGKAVFQISQQDTALIITSRVPWNGGTWRDAQRRISDYREKYEVLAGKLELI</sequence>
<dbReference type="SUPFAM" id="SSF52540">
    <property type="entry name" value="P-loop containing nucleoside triphosphate hydrolases"/>
    <property type="match status" value="1"/>
</dbReference>
<evidence type="ECO:0000313" key="2">
    <source>
        <dbReference type="EMBL" id="RAZ77700.1"/>
    </source>
</evidence>
<protein>
    <submittedName>
        <fullName evidence="2">ParA family protein</fullName>
    </submittedName>
</protein>
<dbReference type="EMBL" id="QLZR01000003">
    <property type="protein sequence ID" value="RAZ77700.1"/>
    <property type="molecule type" value="Genomic_DNA"/>
</dbReference>
<name>A0A365KX29_9BACL</name>
<evidence type="ECO:0000259" key="1">
    <source>
        <dbReference type="Pfam" id="PF13614"/>
    </source>
</evidence>
<dbReference type="InterPro" id="IPR025669">
    <property type="entry name" value="AAA_dom"/>
</dbReference>
<dbReference type="RefSeq" id="WP_112223427.1">
    <property type="nucleotide sequence ID" value="NZ_CP196859.1"/>
</dbReference>
<keyword evidence="3" id="KW-1185">Reference proteome</keyword>
<accession>A0A365KX29</accession>
<dbReference type="Pfam" id="PF13614">
    <property type="entry name" value="AAA_31"/>
    <property type="match status" value="1"/>
</dbReference>
<dbReference type="CDD" id="cd01983">
    <property type="entry name" value="SIMIBI"/>
    <property type="match status" value="1"/>
</dbReference>
<comment type="caution">
    <text evidence="2">The sequence shown here is derived from an EMBL/GenBank/DDBJ whole genome shotgun (WGS) entry which is preliminary data.</text>
</comment>
<proteinExistence type="predicted"/>